<evidence type="ECO:0000313" key="1">
    <source>
        <dbReference type="EMBL" id="KAF2104391.1"/>
    </source>
</evidence>
<comment type="caution">
    <text evidence="1">The sequence shown here is derived from an EMBL/GenBank/DDBJ whole genome shotgun (WGS) entry which is preliminary data.</text>
</comment>
<keyword evidence="2" id="KW-1185">Reference proteome</keyword>
<dbReference type="AlphaFoldDB" id="A0A9P4IMR6"/>
<gene>
    <name evidence="1" type="ORF">NA57DRAFT_70598</name>
</gene>
<accession>A0A9P4IMR6</accession>
<reference evidence="1" key="1">
    <citation type="journal article" date="2020" name="Stud. Mycol.">
        <title>101 Dothideomycetes genomes: a test case for predicting lifestyles and emergence of pathogens.</title>
        <authorList>
            <person name="Haridas S."/>
            <person name="Albert R."/>
            <person name="Binder M."/>
            <person name="Bloem J."/>
            <person name="Labutti K."/>
            <person name="Salamov A."/>
            <person name="Andreopoulos B."/>
            <person name="Baker S."/>
            <person name="Barry K."/>
            <person name="Bills G."/>
            <person name="Bluhm B."/>
            <person name="Cannon C."/>
            <person name="Castanera R."/>
            <person name="Culley D."/>
            <person name="Daum C."/>
            <person name="Ezra D."/>
            <person name="Gonzalez J."/>
            <person name="Henrissat B."/>
            <person name="Kuo A."/>
            <person name="Liang C."/>
            <person name="Lipzen A."/>
            <person name="Lutzoni F."/>
            <person name="Magnuson J."/>
            <person name="Mondo S."/>
            <person name="Nolan M."/>
            <person name="Ohm R."/>
            <person name="Pangilinan J."/>
            <person name="Park H.-J."/>
            <person name="Ramirez L."/>
            <person name="Alfaro M."/>
            <person name="Sun H."/>
            <person name="Tritt A."/>
            <person name="Yoshinaga Y."/>
            <person name="Zwiers L.-H."/>
            <person name="Turgeon B."/>
            <person name="Goodwin S."/>
            <person name="Spatafora J."/>
            <person name="Crous P."/>
            <person name="Grigoriev I."/>
        </authorList>
    </citation>
    <scope>NUCLEOTIDE SEQUENCE</scope>
    <source>
        <strain evidence="1">CBS 133067</strain>
    </source>
</reference>
<organism evidence="1 2">
    <name type="scientific">Rhizodiscina lignyota</name>
    <dbReference type="NCBI Taxonomy" id="1504668"/>
    <lineage>
        <taxon>Eukaryota</taxon>
        <taxon>Fungi</taxon>
        <taxon>Dikarya</taxon>
        <taxon>Ascomycota</taxon>
        <taxon>Pezizomycotina</taxon>
        <taxon>Dothideomycetes</taxon>
        <taxon>Pleosporomycetidae</taxon>
        <taxon>Aulographales</taxon>
        <taxon>Rhizodiscinaceae</taxon>
        <taxon>Rhizodiscina</taxon>
    </lineage>
</organism>
<name>A0A9P4IMR6_9PEZI</name>
<protein>
    <submittedName>
        <fullName evidence="1">Uncharacterized protein</fullName>
    </submittedName>
</protein>
<evidence type="ECO:0000313" key="2">
    <source>
        <dbReference type="Proteomes" id="UP000799772"/>
    </source>
</evidence>
<dbReference type="Proteomes" id="UP000799772">
    <property type="component" value="Unassembled WGS sequence"/>
</dbReference>
<sequence>MIRSHVERLARQTTLRYHDEIRRDVIKIRTESLIETFREEFASGKYPIAMWTAAVKIIEDDVQVLRASRKYMRVKRYMEKTFPVFQSPESLAKLNCAEYKVQWALHIREIREPMMVCDDYVESLGVSVLQSLGNTPLHVASVLGRLIVKRDLMLKDPSEDRPSDDIRAKLTASPC</sequence>
<dbReference type="EMBL" id="ML978121">
    <property type="protein sequence ID" value="KAF2104391.1"/>
    <property type="molecule type" value="Genomic_DNA"/>
</dbReference>
<proteinExistence type="predicted"/>